<reference evidence="1" key="1">
    <citation type="submission" date="2014-11" db="EMBL/GenBank/DDBJ databases">
        <authorList>
            <person name="Amaro Gonzalez C."/>
        </authorList>
    </citation>
    <scope>NUCLEOTIDE SEQUENCE</scope>
</reference>
<sequence>MNFFTSSDVAFALLLYAAAQIIIKYVPDY</sequence>
<proteinExistence type="predicted"/>
<protein>
    <submittedName>
        <fullName evidence="1">Uncharacterized protein</fullName>
    </submittedName>
</protein>
<reference evidence="1" key="2">
    <citation type="journal article" date="2015" name="Fish Shellfish Immunol.">
        <title>Early steps in the European eel (Anguilla anguilla)-Vibrio vulnificus interaction in the gills: Role of the RtxA13 toxin.</title>
        <authorList>
            <person name="Callol A."/>
            <person name="Pajuelo D."/>
            <person name="Ebbesson L."/>
            <person name="Teles M."/>
            <person name="MacKenzie S."/>
            <person name="Amaro C."/>
        </authorList>
    </citation>
    <scope>NUCLEOTIDE SEQUENCE</scope>
</reference>
<evidence type="ECO:0000313" key="1">
    <source>
        <dbReference type="EMBL" id="JAH59113.1"/>
    </source>
</evidence>
<organism evidence="1">
    <name type="scientific">Anguilla anguilla</name>
    <name type="common">European freshwater eel</name>
    <name type="synonym">Muraena anguilla</name>
    <dbReference type="NCBI Taxonomy" id="7936"/>
    <lineage>
        <taxon>Eukaryota</taxon>
        <taxon>Metazoa</taxon>
        <taxon>Chordata</taxon>
        <taxon>Craniata</taxon>
        <taxon>Vertebrata</taxon>
        <taxon>Euteleostomi</taxon>
        <taxon>Actinopterygii</taxon>
        <taxon>Neopterygii</taxon>
        <taxon>Teleostei</taxon>
        <taxon>Anguilliformes</taxon>
        <taxon>Anguillidae</taxon>
        <taxon>Anguilla</taxon>
    </lineage>
</organism>
<accession>A0A0E9U2B0</accession>
<dbReference type="AlphaFoldDB" id="A0A0E9U2B0"/>
<dbReference type="EMBL" id="GBXM01049464">
    <property type="protein sequence ID" value="JAH59113.1"/>
    <property type="molecule type" value="Transcribed_RNA"/>
</dbReference>
<name>A0A0E9U2B0_ANGAN</name>